<accession>A0A2H3CRS5</accession>
<dbReference type="SUPFAM" id="SSF52047">
    <property type="entry name" value="RNI-like"/>
    <property type="match status" value="1"/>
</dbReference>
<name>A0A2H3CRS5_ARMGA</name>
<proteinExistence type="predicted"/>
<dbReference type="AlphaFoldDB" id="A0A2H3CRS5"/>
<dbReference type="OMA" id="EGMPWAR"/>
<gene>
    <name evidence="1" type="ORF">ARMGADRAFT_1088814</name>
</gene>
<dbReference type="OrthoDB" id="3024281at2759"/>
<dbReference type="Proteomes" id="UP000217790">
    <property type="component" value="Unassembled WGS sequence"/>
</dbReference>
<evidence type="ECO:0000313" key="1">
    <source>
        <dbReference type="EMBL" id="PBK84104.1"/>
    </source>
</evidence>
<keyword evidence="2" id="KW-1185">Reference proteome</keyword>
<dbReference type="InParanoid" id="A0A2H3CRS5"/>
<sequence length="373" mass="41764">MLLCSHDRLSFVPVITDSSTSSCIAQETATNSMISVCGSKEDQAAAHASVLENLLELLVSVQLIHFEDIPWDHLSFIGNSKGKRYNISVVDLRQIVVASCHALASFIQAFPKLHTLVLLSVSFGNNSSVANLEETSSAPIIPRVRILELDNCEDILVRLSNDIAQNSAPLSVRHLRILRILNVQEANDLTSIKTIIEKSGSIPLKLRVGDIRADPDELVALPFPPSLNHLHLNLNDYEHRNEQDILGWWITCLSCPDIKLSKIHVSLYADPHYPRLYRAFVANVFQSTFYYHPFAIPPKLAPDKEMSFHLIEKELWSELDNALAGIQGLEEFMIKLPSEGDAADFEPLKDAIKEGMPWARDRGVLVFRMKRGV</sequence>
<evidence type="ECO:0000313" key="2">
    <source>
        <dbReference type="Proteomes" id="UP000217790"/>
    </source>
</evidence>
<dbReference type="EMBL" id="KZ293701">
    <property type="protein sequence ID" value="PBK84104.1"/>
    <property type="molecule type" value="Genomic_DNA"/>
</dbReference>
<organism evidence="1 2">
    <name type="scientific">Armillaria gallica</name>
    <name type="common">Bulbous honey fungus</name>
    <name type="synonym">Armillaria bulbosa</name>
    <dbReference type="NCBI Taxonomy" id="47427"/>
    <lineage>
        <taxon>Eukaryota</taxon>
        <taxon>Fungi</taxon>
        <taxon>Dikarya</taxon>
        <taxon>Basidiomycota</taxon>
        <taxon>Agaricomycotina</taxon>
        <taxon>Agaricomycetes</taxon>
        <taxon>Agaricomycetidae</taxon>
        <taxon>Agaricales</taxon>
        <taxon>Marasmiineae</taxon>
        <taxon>Physalacriaceae</taxon>
        <taxon>Armillaria</taxon>
    </lineage>
</organism>
<reference evidence="2" key="1">
    <citation type="journal article" date="2017" name="Nat. Ecol. Evol.">
        <title>Genome expansion and lineage-specific genetic innovations in the forest pathogenic fungi Armillaria.</title>
        <authorList>
            <person name="Sipos G."/>
            <person name="Prasanna A.N."/>
            <person name="Walter M.C."/>
            <person name="O'Connor E."/>
            <person name="Balint B."/>
            <person name="Krizsan K."/>
            <person name="Kiss B."/>
            <person name="Hess J."/>
            <person name="Varga T."/>
            <person name="Slot J."/>
            <person name="Riley R."/>
            <person name="Boka B."/>
            <person name="Rigling D."/>
            <person name="Barry K."/>
            <person name="Lee J."/>
            <person name="Mihaltcheva S."/>
            <person name="LaButti K."/>
            <person name="Lipzen A."/>
            <person name="Waldron R."/>
            <person name="Moloney N.M."/>
            <person name="Sperisen C."/>
            <person name="Kredics L."/>
            <person name="Vagvoelgyi C."/>
            <person name="Patrignani A."/>
            <person name="Fitzpatrick D."/>
            <person name="Nagy I."/>
            <person name="Doyle S."/>
            <person name="Anderson J.B."/>
            <person name="Grigoriev I.V."/>
            <person name="Gueldener U."/>
            <person name="Muensterkoetter M."/>
            <person name="Nagy L.G."/>
        </authorList>
    </citation>
    <scope>NUCLEOTIDE SEQUENCE [LARGE SCALE GENOMIC DNA]</scope>
    <source>
        <strain evidence="2">Ar21-2</strain>
    </source>
</reference>
<protein>
    <submittedName>
        <fullName evidence="1">Uncharacterized protein</fullName>
    </submittedName>
</protein>